<reference evidence="3 4" key="1">
    <citation type="submission" date="2018-11" db="EMBL/GenBank/DDBJ databases">
        <title>Whole genome sequence of Streptomyces chrestomyceticus NBRC 13444(T).</title>
        <authorList>
            <person name="Komaki H."/>
            <person name="Tamura T."/>
        </authorList>
    </citation>
    <scope>NUCLEOTIDE SEQUENCE [LARGE SCALE GENOMIC DNA]</scope>
    <source>
        <strain evidence="3 4">NBRC 13444</strain>
    </source>
</reference>
<dbReference type="AlphaFoldDB" id="A0A7U9L360"/>
<dbReference type="GeneID" id="95626088"/>
<evidence type="ECO:0000256" key="2">
    <source>
        <dbReference type="SAM" id="SignalP"/>
    </source>
</evidence>
<dbReference type="EMBL" id="BHZC01000001">
    <property type="protein sequence ID" value="GCD39572.1"/>
    <property type="molecule type" value="Genomic_DNA"/>
</dbReference>
<feature type="transmembrane region" description="Helical" evidence="1">
    <location>
        <begin position="164"/>
        <end position="185"/>
    </location>
</feature>
<name>A0A7U9L360_9ACTN</name>
<evidence type="ECO:0000313" key="3">
    <source>
        <dbReference type="EMBL" id="GCD39572.1"/>
    </source>
</evidence>
<feature type="transmembrane region" description="Helical" evidence="1">
    <location>
        <begin position="46"/>
        <end position="67"/>
    </location>
</feature>
<feature type="transmembrane region" description="Helical" evidence="1">
    <location>
        <begin position="108"/>
        <end position="126"/>
    </location>
</feature>
<feature type="transmembrane region" description="Helical" evidence="1">
    <location>
        <begin position="138"/>
        <end position="158"/>
    </location>
</feature>
<dbReference type="Pfam" id="PF14329">
    <property type="entry name" value="DUF4386"/>
    <property type="match status" value="2"/>
</dbReference>
<evidence type="ECO:0000256" key="1">
    <source>
        <dbReference type="SAM" id="Phobius"/>
    </source>
</evidence>
<sequence length="211" mass="22000">MPQRKTAVLVGLLFISSTVTFAAGSSLVQAYFSEGESSSGTLFVGVFLQWYTALAVASIGIALFPVLKPHGKYLSAGYLLLRVVEGMAIIAIGAYFLTSRSQFEKYDLLVYTLSGTGGLILSHLLLRSGLVAKWLSLLGVAGYAALLAGVLADALGAINLDSGAGAVFLVPGGLFEVLLPLLLIFRGFRSVEQCARPQGNRPGVASDSPGG</sequence>
<keyword evidence="1" id="KW-0472">Membrane</keyword>
<comment type="caution">
    <text evidence="3">The sequence shown here is derived from an EMBL/GenBank/DDBJ whole genome shotgun (WGS) entry which is preliminary data.</text>
</comment>
<dbReference type="RefSeq" id="WP_033035386.1">
    <property type="nucleotide sequence ID" value="NZ_BHZC01000001.1"/>
</dbReference>
<dbReference type="InterPro" id="IPR025495">
    <property type="entry name" value="DUF4386"/>
</dbReference>
<organism evidence="3 4">
    <name type="scientific">Streptomyces chrestomyceticus JCM 4735</name>
    <dbReference type="NCBI Taxonomy" id="1306181"/>
    <lineage>
        <taxon>Bacteria</taxon>
        <taxon>Bacillati</taxon>
        <taxon>Actinomycetota</taxon>
        <taxon>Actinomycetes</taxon>
        <taxon>Kitasatosporales</taxon>
        <taxon>Streptomycetaceae</taxon>
        <taxon>Streptomyces</taxon>
    </lineage>
</organism>
<keyword evidence="1" id="KW-1133">Transmembrane helix</keyword>
<feature type="transmembrane region" description="Helical" evidence="1">
    <location>
        <begin position="79"/>
        <end position="96"/>
    </location>
</feature>
<gene>
    <name evidence="3" type="ORF">OEIGOIKO_07428</name>
</gene>
<accession>A0A7U9L360</accession>
<evidence type="ECO:0000313" key="4">
    <source>
        <dbReference type="Proteomes" id="UP000287830"/>
    </source>
</evidence>
<keyword evidence="1" id="KW-0812">Transmembrane</keyword>
<feature type="signal peptide" evidence="2">
    <location>
        <begin position="1"/>
        <end position="22"/>
    </location>
</feature>
<protein>
    <recommendedName>
        <fullName evidence="5">Integral membrane protein</fullName>
    </recommendedName>
</protein>
<evidence type="ECO:0008006" key="5">
    <source>
        <dbReference type="Google" id="ProtNLM"/>
    </source>
</evidence>
<keyword evidence="2" id="KW-0732">Signal</keyword>
<dbReference type="OrthoDB" id="4231272at2"/>
<dbReference type="Proteomes" id="UP000287830">
    <property type="component" value="Unassembled WGS sequence"/>
</dbReference>
<proteinExistence type="predicted"/>
<feature type="chain" id="PRO_5030941904" description="Integral membrane protein" evidence="2">
    <location>
        <begin position="23"/>
        <end position="211"/>
    </location>
</feature>